<dbReference type="SUPFAM" id="SSF57850">
    <property type="entry name" value="RING/U-box"/>
    <property type="match status" value="1"/>
</dbReference>
<feature type="domain" description="B box-type" evidence="6">
    <location>
        <begin position="106"/>
        <end position="147"/>
    </location>
</feature>
<keyword evidence="1" id="KW-0479">Metal-binding</keyword>
<dbReference type="Pfam" id="PF15227">
    <property type="entry name" value="zf-C3HC4_4"/>
    <property type="match status" value="1"/>
</dbReference>
<name>A0A8C8VH46_9SAUR</name>
<dbReference type="InterPro" id="IPR013320">
    <property type="entry name" value="ConA-like_dom_sf"/>
</dbReference>
<dbReference type="InterPro" id="IPR001841">
    <property type="entry name" value="Znf_RING"/>
</dbReference>
<dbReference type="PANTHER" id="PTHR24103">
    <property type="entry name" value="E3 UBIQUITIN-PROTEIN LIGASE TRIM"/>
    <property type="match status" value="1"/>
</dbReference>
<dbReference type="Gene3D" id="2.60.120.920">
    <property type="match status" value="1"/>
</dbReference>
<dbReference type="Gene3D" id="3.30.160.60">
    <property type="entry name" value="Classic Zinc Finger"/>
    <property type="match status" value="1"/>
</dbReference>
<evidence type="ECO:0008006" key="10">
    <source>
        <dbReference type="Google" id="ProtNLM"/>
    </source>
</evidence>
<keyword evidence="2 4" id="KW-0863">Zinc-finger</keyword>
<evidence type="ECO:0000256" key="4">
    <source>
        <dbReference type="PROSITE-ProRule" id="PRU00024"/>
    </source>
</evidence>
<evidence type="ECO:0000256" key="3">
    <source>
        <dbReference type="ARBA" id="ARBA00022833"/>
    </source>
</evidence>
<reference evidence="8" key="1">
    <citation type="submission" date="2025-08" db="UniProtKB">
        <authorList>
            <consortium name="Ensembl"/>
        </authorList>
    </citation>
    <scope>IDENTIFICATION</scope>
</reference>
<reference evidence="8" key="2">
    <citation type="submission" date="2025-09" db="UniProtKB">
        <authorList>
            <consortium name="Ensembl"/>
        </authorList>
    </citation>
    <scope>IDENTIFICATION</scope>
</reference>
<evidence type="ECO:0000259" key="7">
    <source>
        <dbReference type="PROSITE" id="PS50188"/>
    </source>
</evidence>
<dbReference type="PRINTS" id="PR01407">
    <property type="entry name" value="BUTYPHLNCDUF"/>
</dbReference>
<keyword evidence="9" id="KW-1185">Reference proteome</keyword>
<dbReference type="InterPro" id="IPR035033">
    <property type="entry name" value="PRY/SPRY_TRIM39"/>
</dbReference>
<dbReference type="AlphaFoldDB" id="A0A8C8VH46"/>
<feature type="domain" description="B30.2/SPRY" evidence="7">
    <location>
        <begin position="284"/>
        <end position="479"/>
    </location>
</feature>
<dbReference type="Pfam" id="PF13765">
    <property type="entry name" value="PRY"/>
    <property type="match status" value="1"/>
</dbReference>
<dbReference type="GO" id="GO:0008270">
    <property type="term" value="F:zinc ion binding"/>
    <property type="evidence" value="ECO:0007669"/>
    <property type="project" value="UniProtKB-KW"/>
</dbReference>
<dbReference type="SMART" id="SM00184">
    <property type="entry name" value="RING"/>
    <property type="match status" value="1"/>
</dbReference>
<organism evidence="8 9">
    <name type="scientific">Pelusios castaneus</name>
    <name type="common">West African mud turtle</name>
    <dbReference type="NCBI Taxonomy" id="367368"/>
    <lineage>
        <taxon>Eukaryota</taxon>
        <taxon>Metazoa</taxon>
        <taxon>Chordata</taxon>
        <taxon>Craniata</taxon>
        <taxon>Vertebrata</taxon>
        <taxon>Euteleostomi</taxon>
        <taxon>Archelosauria</taxon>
        <taxon>Testudinata</taxon>
        <taxon>Testudines</taxon>
        <taxon>Pleurodira</taxon>
        <taxon>Pelomedusidae</taxon>
        <taxon>Pelusios</taxon>
    </lineage>
</organism>
<dbReference type="SMART" id="SM00336">
    <property type="entry name" value="BBOX"/>
    <property type="match status" value="1"/>
</dbReference>
<feature type="domain" description="RING-type" evidence="5">
    <location>
        <begin position="32"/>
        <end position="73"/>
    </location>
</feature>
<dbReference type="Pfam" id="PF00643">
    <property type="entry name" value="zf-B_box"/>
    <property type="match status" value="1"/>
</dbReference>
<protein>
    <recommendedName>
        <fullName evidence="10">E3 ubiquitin-protein ligase TRIM39-like</fullName>
    </recommendedName>
</protein>
<dbReference type="SUPFAM" id="SSF57845">
    <property type="entry name" value="B-box zinc-binding domain"/>
    <property type="match status" value="1"/>
</dbReference>
<sequence>MQAHESQLCFQGGRAMAAARDLAGSFQDEVTCSICLEYFTDPVTIECGHNCCRACISRCWGESETNFPCPQCRKPAQQRHLRPNKQLGNLVELVKCLRGQAVPGPQEGKVCERHQEPLKLFCGEDQTPICVICRESRAHRAHTVAPIEEAAQEYRSPCLYLQEQILSRLQHVREEKEELQGLKSTWDKECKRLLVGALPCRFCEQLHQFVAEQERLLLARLGELDEEIGRRQEENATHLCKEISRLSALITELEGKCQQPAPELLQVRRCQMCLEGEKATPSDLAPMFLAPCPALTLTLSPVGVTLDPDTAHPNLVLSEDRKRARQGHTCQDLPDNPERFDTYLEVLGAEGFTGGRRYWEVEVGNKPEWDLGVCRDSVSRKGKITLTPGNGYWVMRLSNGKYSACTAPLTPLPVSIKPSRVGIFLDYEAGEVSFYNVTDRSRVFTFTDTFSGTLRPYFYTGYNKGNRNVAPLIICPVPAQTE</sequence>
<dbReference type="Gene3D" id="3.30.40.10">
    <property type="entry name" value="Zinc/RING finger domain, C3HC4 (zinc finger)"/>
    <property type="match status" value="1"/>
</dbReference>
<dbReference type="SMART" id="SM00589">
    <property type="entry name" value="PRY"/>
    <property type="match status" value="1"/>
</dbReference>
<evidence type="ECO:0000259" key="5">
    <source>
        <dbReference type="PROSITE" id="PS50089"/>
    </source>
</evidence>
<evidence type="ECO:0000256" key="2">
    <source>
        <dbReference type="ARBA" id="ARBA00022771"/>
    </source>
</evidence>
<dbReference type="Proteomes" id="UP000694393">
    <property type="component" value="Unplaced"/>
</dbReference>
<dbReference type="PROSITE" id="PS50188">
    <property type="entry name" value="B302_SPRY"/>
    <property type="match status" value="1"/>
</dbReference>
<dbReference type="InterPro" id="IPR001870">
    <property type="entry name" value="B30.2/SPRY"/>
</dbReference>
<dbReference type="Ensembl" id="ENSPCET00000007438.1">
    <property type="protein sequence ID" value="ENSPCEP00000007183.1"/>
    <property type="gene ID" value="ENSPCEG00000005615.1"/>
</dbReference>
<dbReference type="CDD" id="cd16594">
    <property type="entry name" value="RING-HC_TRIM7-like_C-IV"/>
    <property type="match status" value="1"/>
</dbReference>
<evidence type="ECO:0000259" key="6">
    <source>
        <dbReference type="PROSITE" id="PS50119"/>
    </source>
</evidence>
<dbReference type="InterPro" id="IPR003879">
    <property type="entry name" value="Butyrophylin_SPRY"/>
</dbReference>
<dbReference type="InterPro" id="IPR013083">
    <property type="entry name" value="Znf_RING/FYVE/PHD"/>
</dbReference>
<dbReference type="CDD" id="cd13745">
    <property type="entry name" value="SPRY_PRY_TRIM39"/>
    <property type="match status" value="1"/>
</dbReference>
<dbReference type="InterPro" id="IPR006574">
    <property type="entry name" value="PRY"/>
</dbReference>
<evidence type="ECO:0000313" key="8">
    <source>
        <dbReference type="Ensembl" id="ENSPCEP00000007183.1"/>
    </source>
</evidence>
<accession>A0A8C8VH46</accession>
<dbReference type="Pfam" id="PF00622">
    <property type="entry name" value="SPRY"/>
    <property type="match status" value="1"/>
</dbReference>
<evidence type="ECO:0000256" key="1">
    <source>
        <dbReference type="ARBA" id="ARBA00022723"/>
    </source>
</evidence>
<dbReference type="SUPFAM" id="SSF49899">
    <property type="entry name" value="Concanavalin A-like lectins/glucanases"/>
    <property type="match status" value="1"/>
</dbReference>
<dbReference type="InterPro" id="IPR003877">
    <property type="entry name" value="SPRY_dom"/>
</dbReference>
<proteinExistence type="predicted"/>
<dbReference type="InterPro" id="IPR000315">
    <property type="entry name" value="Znf_B-box"/>
</dbReference>
<dbReference type="CDD" id="cd19762">
    <property type="entry name" value="Bbox2_TRIM7-like"/>
    <property type="match status" value="1"/>
</dbReference>
<keyword evidence="3" id="KW-0862">Zinc</keyword>
<dbReference type="SMART" id="SM00449">
    <property type="entry name" value="SPRY"/>
    <property type="match status" value="1"/>
</dbReference>
<dbReference type="InterPro" id="IPR050143">
    <property type="entry name" value="TRIM/RBCC"/>
</dbReference>
<dbReference type="InterPro" id="IPR043136">
    <property type="entry name" value="B30.2/SPRY_sf"/>
</dbReference>
<dbReference type="FunFam" id="2.60.120.920:FF:000004">
    <property type="entry name" value="Butyrophilin subfamily 1 member A1"/>
    <property type="match status" value="1"/>
</dbReference>
<evidence type="ECO:0000313" key="9">
    <source>
        <dbReference type="Proteomes" id="UP000694393"/>
    </source>
</evidence>
<dbReference type="PROSITE" id="PS50119">
    <property type="entry name" value="ZF_BBOX"/>
    <property type="match status" value="1"/>
</dbReference>
<dbReference type="PROSITE" id="PS50089">
    <property type="entry name" value="ZF_RING_2"/>
    <property type="match status" value="1"/>
</dbReference>